<evidence type="ECO:0000313" key="2">
    <source>
        <dbReference type="EMBL" id="PWN43446.1"/>
    </source>
</evidence>
<evidence type="ECO:0000313" key="3">
    <source>
        <dbReference type="Proteomes" id="UP000245783"/>
    </source>
</evidence>
<reference evidence="2 3" key="1">
    <citation type="journal article" date="2018" name="Mol. Biol. Evol.">
        <title>Broad Genomic Sampling Reveals a Smut Pathogenic Ancestry of the Fungal Clade Ustilaginomycotina.</title>
        <authorList>
            <person name="Kijpornyongpan T."/>
            <person name="Mondo S.J."/>
            <person name="Barry K."/>
            <person name="Sandor L."/>
            <person name="Lee J."/>
            <person name="Lipzen A."/>
            <person name="Pangilinan J."/>
            <person name="LaButti K."/>
            <person name="Hainaut M."/>
            <person name="Henrissat B."/>
            <person name="Grigoriev I.V."/>
            <person name="Spatafora J.W."/>
            <person name="Aime M.C."/>
        </authorList>
    </citation>
    <scope>NUCLEOTIDE SEQUENCE [LARGE SCALE GENOMIC DNA]</scope>
    <source>
        <strain evidence="2 3">MCA 4658</strain>
    </source>
</reference>
<evidence type="ECO:0000256" key="1">
    <source>
        <dbReference type="SAM" id="MobiDB-lite"/>
    </source>
</evidence>
<gene>
    <name evidence="2" type="ORF">IE81DRAFT_346646</name>
</gene>
<dbReference type="EMBL" id="KZ819370">
    <property type="protein sequence ID" value="PWN43446.1"/>
    <property type="molecule type" value="Genomic_DNA"/>
</dbReference>
<protein>
    <recommendedName>
        <fullName evidence="4">DUF2256 domain-containing protein</fullName>
    </recommendedName>
</protein>
<dbReference type="GeneID" id="37037932"/>
<dbReference type="PANTHER" id="PTHR37463:SF1">
    <property type="entry name" value="DUF2256 DOMAIN-CONTAINING PROTEIN"/>
    <property type="match status" value="1"/>
</dbReference>
<dbReference type="OrthoDB" id="537467at2759"/>
<dbReference type="Proteomes" id="UP000245783">
    <property type="component" value="Unassembled WGS sequence"/>
</dbReference>
<feature type="region of interest" description="Disordered" evidence="1">
    <location>
        <begin position="1"/>
        <end position="24"/>
    </location>
</feature>
<proteinExistence type="predicted"/>
<organism evidence="2 3">
    <name type="scientific">Ceraceosorus guamensis</name>
    <dbReference type="NCBI Taxonomy" id="1522189"/>
    <lineage>
        <taxon>Eukaryota</taxon>
        <taxon>Fungi</taxon>
        <taxon>Dikarya</taxon>
        <taxon>Basidiomycota</taxon>
        <taxon>Ustilaginomycotina</taxon>
        <taxon>Exobasidiomycetes</taxon>
        <taxon>Ceraceosorales</taxon>
        <taxon>Ceraceosoraceae</taxon>
        <taxon>Ceraceosorus</taxon>
    </lineage>
</organism>
<dbReference type="InParanoid" id="A0A316W0S1"/>
<evidence type="ECO:0008006" key="4">
    <source>
        <dbReference type="Google" id="ProtNLM"/>
    </source>
</evidence>
<dbReference type="Pfam" id="PF10013">
    <property type="entry name" value="DUF2256"/>
    <property type="match status" value="1"/>
</dbReference>
<sequence length="243" mass="27134">MPKSSPARNRRSNDQANDQHHQVPKPCHTCARVITPRAKWERNWDEIRFCSSSCKSQRPGKLVRWQASGSSEANFLATPSALSISTIHEADLFVTDLEAWVEAALFEAAKKSTEGRVATCEDVEDRLTSEVDALADNVAISTGQQEGPTIGADPENCRRTQDHPLCSALRAPPGQRERVRRAARRLAILEPRLWALARLQHTTFKGHVQLFQRNKQLTSLEDVSFAKGPIGLRWNRNDAVAPP</sequence>
<dbReference type="RefSeq" id="XP_025370606.1">
    <property type="nucleotide sequence ID" value="XM_025516062.1"/>
</dbReference>
<feature type="compositionally biased region" description="Basic and acidic residues" evidence="1">
    <location>
        <begin position="11"/>
        <end position="21"/>
    </location>
</feature>
<dbReference type="InterPro" id="IPR017136">
    <property type="entry name" value="UCP037205"/>
</dbReference>
<name>A0A316W0S1_9BASI</name>
<dbReference type="PANTHER" id="PTHR37463">
    <property type="entry name" value="GSL3115 PROTEIN"/>
    <property type="match status" value="1"/>
</dbReference>
<dbReference type="AlphaFoldDB" id="A0A316W0S1"/>
<keyword evidence="3" id="KW-1185">Reference proteome</keyword>
<accession>A0A316W0S1</accession>